<name>A0A0W7X419_9ACTN</name>
<keyword evidence="3" id="KW-1185">Reference proteome</keyword>
<dbReference type="EMBL" id="LOCL01000033">
    <property type="protein sequence ID" value="KUF17539.1"/>
    <property type="molecule type" value="Genomic_DNA"/>
</dbReference>
<evidence type="ECO:0000313" key="2">
    <source>
        <dbReference type="EMBL" id="KUF17539.1"/>
    </source>
</evidence>
<dbReference type="AlphaFoldDB" id="A0A0W7X419"/>
<gene>
    <name evidence="2" type="ORF">AT728_08920</name>
</gene>
<accession>A0A0W7X419</accession>
<protein>
    <recommendedName>
        <fullName evidence="4">Phage tail protein</fullName>
    </recommendedName>
</protein>
<dbReference type="STRING" id="1765722.AT728_08920"/>
<dbReference type="InterPro" id="IPR058154">
    <property type="entry name" value="Bxb1_TTP-like"/>
</dbReference>
<organism evidence="2 3">
    <name type="scientific">Streptomyces silvensis</name>
    <dbReference type="NCBI Taxonomy" id="1765722"/>
    <lineage>
        <taxon>Bacteria</taxon>
        <taxon>Bacillati</taxon>
        <taxon>Actinomycetota</taxon>
        <taxon>Actinomycetes</taxon>
        <taxon>Kitasatosporales</taxon>
        <taxon>Streptomycetaceae</taxon>
        <taxon>Streptomyces</taxon>
    </lineage>
</organism>
<sequence>MPATPNNGGQIRVAGTGRVLIAPVSFVPSGATDPSPVPTPRTTADTWPETHWQDLGYTTTDGIKFNKKEKIDPVETWQSGTPARFIYSDRDLTVKFQLLQMNKQTLAFFMGIPAAEIKQTKDGSTPPKDVADTFEFQLPSNPAKDERALGIEFKDGSDITYRFIIPRGQVTETEELGLTRTGALKLGVTFTALEGPNGELAKWIMKDKAYA</sequence>
<reference evidence="2 3" key="1">
    <citation type="submission" date="2015-12" db="EMBL/GenBank/DDBJ databases">
        <title>Draft genome sequence of Streptomyces silvensis ATCC 53525, a producer of novel hormone antagonists.</title>
        <authorList>
            <person name="Johnston C.W."/>
            <person name="Li Y."/>
            <person name="Magarvey N.A."/>
        </authorList>
    </citation>
    <scope>NUCLEOTIDE SEQUENCE [LARGE SCALE GENOMIC DNA]</scope>
    <source>
        <strain evidence="2 3">ATCC 53525</strain>
    </source>
</reference>
<dbReference type="Pfam" id="PF25681">
    <property type="entry name" value="Phage_TTP_17"/>
    <property type="match status" value="1"/>
</dbReference>
<dbReference type="RefSeq" id="WP_058848004.1">
    <property type="nucleotide sequence ID" value="NZ_LOCL01000033.1"/>
</dbReference>
<dbReference type="Proteomes" id="UP000054804">
    <property type="component" value="Unassembled WGS sequence"/>
</dbReference>
<evidence type="ECO:0000313" key="3">
    <source>
        <dbReference type="Proteomes" id="UP000054804"/>
    </source>
</evidence>
<evidence type="ECO:0008006" key="4">
    <source>
        <dbReference type="Google" id="ProtNLM"/>
    </source>
</evidence>
<evidence type="ECO:0000256" key="1">
    <source>
        <dbReference type="SAM" id="MobiDB-lite"/>
    </source>
</evidence>
<proteinExistence type="predicted"/>
<dbReference type="OrthoDB" id="4130395at2"/>
<feature type="region of interest" description="Disordered" evidence="1">
    <location>
        <begin position="27"/>
        <end position="47"/>
    </location>
</feature>
<comment type="caution">
    <text evidence="2">The sequence shown here is derived from an EMBL/GenBank/DDBJ whole genome shotgun (WGS) entry which is preliminary data.</text>
</comment>